<gene>
    <name evidence="4" type="ORF">ACHAWO_005171</name>
</gene>
<feature type="compositionally biased region" description="Basic and acidic residues" evidence="2">
    <location>
        <begin position="319"/>
        <end position="335"/>
    </location>
</feature>
<keyword evidence="5" id="KW-1185">Reference proteome</keyword>
<feature type="compositionally biased region" description="Basic and acidic residues" evidence="2">
    <location>
        <begin position="342"/>
        <end position="362"/>
    </location>
</feature>
<feature type="signal peptide" evidence="3">
    <location>
        <begin position="1"/>
        <end position="27"/>
    </location>
</feature>
<feature type="coiled-coil region" evidence="1">
    <location>
        <begin position="254"/>
        <end position="317"/>
    </location>
</feature>
<evidence type="ECO:0000256" key="1">
    <source>
        <dbReference type="SAM" id="Coils"/>
    </source>
</evidence>
<dbReference type="AlphaFoldDB" id="A0ABD3NAC3"/>
<keyword evidence="3" id="KW-0732">Signal</keyword>
<evidence type="ECO:0000256" key="2">
    <source>
        <dbReference type="SAM" id="MobiDB-lite"/>
    </source>
</evidence>
<accession>A0ABD3NAC3</accession>
<name>A0ABD3NAC3_9STRA</name>
<evidence type="ECO:0000313" key="4">
    <source>
        <dbReference type="EMBL" id="KAL3771231.1"/>
    </source>
</evidence>
<evidence type="ECO:0000313" key="5">
    <source>
        <dbReference type="Proteomes" id="UP001530400"/>
    </source>
</evidence>
<feature type="chain" id="PRO_5044865240" evidence="3">
    <location>
        <begin position="28"/>
        <end position="411"/>
    </location>
</feature>
<protein>
    <submittedName>
        <fullName evidence="4">Uncharacterized protein</fullName>
    </submittedName>
</protein>
<proteinExistence type="predicted"/>
<sequence length="411" mass="44753">MATANPSIRACLVIVIYIALNASPASPFSAVRENKRVLPSSFNFISSGAHSDNAHRGDGTMVNIPTKAAAAEAPNSSLFARSSTISKRMRSSSVLPSILRFISGIKRSMSRAIAIFSFAFLATLSSTRPAGAWGKTAEVIATKVEAPSSANKRCLKCIVTTVAVAAGAATANKVRGLDFNSTNDEDEDVPIIAPIEAESPKIVIEPPKPKPKTHSAPSNVPLVKDLDAKIERLREQEMLAIKHAADNIAKGEAAKAEQMAKAAAESEKNRVEERIAKIAEEEANRIAAIEKEREGQLKIAKEKIAALERERLERIAEEEAKVDKSKIEREMEHKVTQSSEPSHADESRMLVEGDAANRKEQERLLSEKYASISSEEERAFNILVDLGMVELHPDEFDDEDDDNIDSSNVFL</sequence>
<dbReference type="EMBL" id="JALLPJ020001291">
    <property type="protein sequence ID" value="KAL3771231.1"/>
    <property type="molecule type" value="Genomic_DNA"/>
</dbReference>
<evidence type="ECO:0000256" key="3">
    <source>
        <dbReference type="SAM" id="SignalP"/>
    </source>
</evidence>
<dbReference type="Proteomes" id="UP001530400">
    <property type="component" value="Unassembled WGS sequence"/>
</dbReference>
<organism evidence="4 5">
    <name type="scientific">Cyclotella atomus</name>
    <dbReference type="NCBI Taxonomy" id="382360"/>
    <lineage>
        <taxon>Eukaryota</taxon>
        <taxon>Sar</taxon>
        <taxon>Stramenopiles</taxon>
        <taxon>Ochrophyta</taxon>
        <taxon>Bacillariophyta</taxon>
        <taxon>Coscinodiscophyceae</taxon>
        <taxon>Thalassiosirophycidae</taxon>
        <taxon>Stephanodiscales</taxon>
        <taxon>Stephanodiscaceae</taxon>
        <taxon>Cyclotella</taxon>
    </lineage>
</organism>
<reference evidence="4 5" key="1">
    <citation type="submission" date="2024-10" db="EMBL/GenBank/DDBJ databases">
        <title>Updated reference genomes for cyclostephanoid diatoms.</title>
        <authorList>
            <person name="Roberts W.R."/>
            <person name="Alverson A.J."/>
        </authorList>
    </citation>
    <scope>NUCLEOTIDE SEQUENCE [LARGE SCALE GENOMIC DNA]</scope>
    <source>
        <strain evidence="4 5">AJA010-31</strain>
    </source>
</reference>
<feature type="region of interest" description="Disordered" evidence="2">
    <location>
        <begin position="319"/>
        <end position="362"/>
    </location>
</feature>
<comment type="caution">
    <text evidence="4">The sequence shown here is derived from an EMBL/GenBank/DDBJ whole genome shotgun (WGS) entry which is preliminary data.</text>
</comment>
<keyword evidence="1" id="KW-0175">Coiled coil</keyword>